<dbReference type="AlphaFoldDB" id="G6ED70"/>
<proteinExistence type="predicted"/>
<comment type="caution">
    <text evidence="5">The sequence shown here is derived from an EMBL/GenBank/DDBJ whole genome shotgun (WGS) entry which is preliminary data.</text>
</comment>
<dbReference type="GO" id="GO:0044550">
    <property type="term" value="P:secondary metabolite biosynthetic process"/>
    <property type="evidence" value="ECO:0007669"/>
    <property type="project" value="TreeGrafter"/>
</dbReference>
<dbReference type="PANTHER" id="PTHR34069:SF2">
    <property type="entry name" value="BETA-KETOACYL-[ACYL-CARRIER-PROTEIN] SYNTHASE III"/>
    <property type="match status" value="1"/>
</dbReference>
<dbReference type="CDD" id="cd00827">
    <property type="entry name" value="init_cond_enzymes"/>
    <property type="match status" value="1"/>
</dbReference>
<reference evidence="5 6" key="1">
    <citation type="journal article" date="2012" name="J. Bacteriol.">
        <title>Genome sequence of benzo(a)pyrene-degrading bacterium Novosphingobium pentaromativorans US6-1.</title>
        <authorList>
            <person name="Luo Y.R."/>
            <person name="Kang S.G."/>
            <person name="Kim S.J."/>
            <person name="Kim M.R."/>
            <person name="Li N."/>
            <person name="Lee J.H."/>
            <person name="Kwon K.K."/>
        </authorList>
    </citation>
    <scope>NUCLEOTIDE SEQUENCE [LARGE SCALE GENOMIC DNA]</scope>
    <source>
        <strain evidence="5 6">US6-1</strain>
    </source>
</reference>
<dbReference type="InterPro" id="IPR013747">
    <property type="entry name" value="ACP_syn_III_C"/>
</dbReference>
<dbReference type="eggNOG" id="COG1545">
    <property type="taxonomic scope" value="Bacteria"/>
</dbReference>
<dbReference type="eggNOG" id="COG3425">
    <property type="taxonomic scope" value="Bacteria"/>
</dbReference>
<dbReference type="GO" id="GO:0016746">
    <property type="term" value="F:acyltransferase activity"/>
    <property type="evidence" value="ECO:0007669"/>
    <property type="project" value="UniProtKB-KW"/>
</dbReference>
<keyword evidence="2" id="KW-0012">Acyltransferase</keyword>
<protein>
    <recommendedName>
        <fullName evidence="7">3-hydroxy-3-methylglutaryl CoA synthase</fullName>
    </recommendedName>
</protein>
<dbReference type="Gene3D" id="3.40.47.10">
    <property type="match status" value="2"/>
</dbReference>
<gene>
    <name evidence="5" type="ORF">NSU_2291</name>
</gene>
<evidence type="ECO:0000313" key="6">
    <source>
        <dbReference type="Proteomes" id="UP000004030"/>
    </source>
</evidence>
<dbReference type="PATRIC" id="fig|1088721.3.peg.2269"/>
<dbReference type="KEGG" id="npn:JI59_08640"/>
<dbReference type="OrthoDB" id="8771453at2"/>
<dbReference type="STRING" id="1088721.JI59_08640"/>
<evidence type="ECO:0000256" key="2">
    <source>
        <dbReference type="ARBA" id="ARBA00023315"/>
    </source>
</evidence>
<keyword evidence="1" id="KW-0808">Transferase</keyword>
<dbReference type="InterPro" id="IPR012340">
    <property type="entry name" value="NA-bd_OB-fold"/>
</dbReference>
<dbReference type="InterPro" id="IPR002878">
    <property type="entry name" value="ChsH2_C"/>
</dbReference>
<dbReference type="Proteomes" id="UP000004030">
    <property type="component" value="Unassembled WGS sequence"/>
</dbReference>
<accession>G6ED70</accession>
<evidence type="ECO:0000256" key="1">
    <source>
        <dbReference type="ARBA" id="ARBA00022679"/>
    </source>
</evidence>
<name>G6ED70_9SPHN</name>
<evidence type="ECO:0008006" key="7">
    <source>
        <dbReference type="Google" id="ProtNLM"/>
    </source>
</evidence>
<dbReference type="SUPFAM" id="SSF50249">
    <property type="entry name" value="Nucleic acid-binding proteins"/>
    <property type="match status" value="1"/>
</dbReference>
<organism evidence="5 6">
    <name type="scientific">Novosphingobium pentaromativorans US6-1</name>
    <dbReference type="NCBI Taxonomy" id="1088721"/>
    <lineage>
        <taxon>Bacteria</taxon>
        <taxon>Pseudomonadati</taxon>
        <taxon>Pseudomonadota</taxon>
        <taxon>Alphaproteobacteria</taxon>
        <taxon>Sphingomonadales</taxon>
        <taxon>Sphingomonadaceae</taxon>
        <taxon>Novosphingobium</taxon>
    </lineage>
</organism>
<dbReference type="Pfam" id="PF08541">
    <property type="entry name" value="ACP_syn_III_C"/>
    <property type="match status" value="1"/>
</dbReference>
<dbReference type="Pfam" id="PF01796">
    <property type="entry name" value="OB_ChsH2_C"/>
    <property type="match status" value="1"/>
</dbReference>
<feature type="domain" description="ChsH2 C-terminal OB-fold" evidence="3">
    <location>
        <begin position="404"/>
        <end position="458"/>
    </location>
</feature>
<dbReference type="SUPFAM" id="SSF53901">
    <property type="entry name" value="Thiolase-like"/>
    <property type="match status" value="2"/>
</dbReference>
<feature type="domain" description="Beta-ketoacyl-[acyl-carrier-protein] synthase III C-terminal" evidence="4">
    <location>
        <begin position="213"/>
        <end position="292"/>
    </location>
</feature>
<evidence type="ECO:0000313" key="5">
    <source>
        <dbReference type="EMBL" id="EHJ60782.1"/>
    </source>
</evidence>
<dbReference type="EMBL" id="AGFM01000031">
    <property type="protein sequence ID" value="EHJ60782.1"/>
    <property type="molecule type" value="Genomic_DNA"/>
</dbReference>
<sequence>MAGIQSFGAYVPRLRLQRAAVHAANKWFAPGLGRLAKGERSMVNWDEDVVTMAVEAARDCLADRSREDIATVMLASSSAPFADRQNSGILKEALNLSDHVATIDIGMSQKAGAGALLQACRSASSGTVLVTASESRRARPASEDELLNGDGAAAFVIGEGDGLARLVDSYSVSADFVDHFRPEGEEFDTGWEARWVRDEGYSKLAGNAISGLLKQSGVDASAISKLIVGIPGKGIAAGLAKRAGIAAEAVADDLGAVMGSAGTAHPLVMLAHSLETAKPGDLLLVLGFGQGADVLLFEATDAIGSVRPLLGASGWLERGRQEPNYMKYLSFAGHIQLELGKRAEFDQSPVLTALYRNRKTVLGLVGGRCTETGTIQFPKTDISVNQNNPAIGTQEDYPLAEVPARVMSYTSDSLTFTLDPPNYYGMIDFEGGGRMLTEFTDVDPGQVAVGAPMRMMFRVKSRDNRSGFVQYFWKAVPTVGSDKNG</sequence>
<dbReference type="InterPro" id="IPR016039">
    <property type="entry name" value="Thiolase-like"/>
</dbReference>
<evidence type="ECO:0000259" key="3">
    <source>
        <dbReference type="Pfam" id="PF01796"/>
    </source>
</evidence>
<keyword evidence="6" id="KW-1185">Reference proteome</keyword>
<dbReference type="PANTHER" id="PTHR34069">
    <property type="entry name" value="3-OXOACYL-[ACYL-CARRIER-PROTEIN] SYNTHASE 3"/>
    <property type="match status" value="1"/>
</dbReference>
<evidence type="ECO:0000259" key="4">
    <source>
        <dbReference type="Pfam" id="PF08541"/>
    </source>
</evidence>
<dbReference type="RefSeq" id="WP_007013206.1">
    <property type="nucleotide sequence ID" value="NZ_AGFM01000031.1"/>
</dbReference>